<evidence type="ECO:0000313" key="3">
    <source>
        <dbReference type="EMBL" id="KAG4425433.1"/>
    </source>
</evidence>
<keyword evidence="4" id="KW-1185">Reference proteome</keyword>
<dbReference type="EMBL" id="JAFJYH010000010">
    <property type="protein sequence ID" value="KAG4425433.1"/>
    <property type="molecule type" value="Genomic_DNA"/>
</dbReference>
<dbReference type="InterPro" id="IPR011333">
    <property type="entry name" value="SKP1/BTB/POZ_sf"/>
</dbReference>
<gene>
    <name evidence="3" type="ORF">IFR04_001352</name>
</gene>
<comment type="caution">
    <text evidence="3">The sequence shown here is derived from an EMBL/GenBank/DDBJ whole genome shotgun (WGS) entry which is preliminary data.</text>
</comment>
<dbReference type="PANTHER" id="PTHR47843">
    <property type="entry name" value="BTB DOMAIN-CONTAINING PROTEIN-RELATED"/>
    <property type="match status" value="1"/>
</dbReference>
<feature type="region of interest" description="Disordered" evidence="1">
    <location>
        <begin position="1"/>
        <end position="58"/>
    </location>
</feature>
<protein>
    <recommendedName>
        <fullName evidence="2">BTB domain-containing protein</fullName>
    </recommendedName>
</protein>
<dbReference type="Pfam" id="PF00651">
    <property type="entry name" value="BTB"/>
    <property type="match status" value="1"/>
</dbReference>
<dbReference type="PROSITE" id="PS50097">
    <property type="entry name" value="BTB"/>
    <property type="match status" value="1"/>
</dbReference>
<feature type="domain" description="BTB" evidence="2">
    <location>
        <begin position="65"/>
        <end position="136"/>
    </location>
</feature>
<dbReference type="SUPFAM" id="SSF54695">
    <property type="entry name" value="POZ domain"/>
    <property type="match status" value="1"/>
</dbReference>
<organism evidence="3 4">
    <name type="scientific">Cadophora malorum</name>
    <dbReference type="NCBI Taxonomy" id="108018"/>
    <lineage>
        <taxon>Eukaryota</taxon>
        <taxon>Fungi</taxon>
        <taxon>Dikarya</taxon>
        <taxon>Ascomycota</taxon>
        <taxon>Pezizomycotina</taxon>
        <taxon>Leotiomycetes</taxon>
        <taxon>Helotiales</taxon>
        <taxon>Ploettnerulaceae</taxon>
        <taxon>Cadophora</taxon>
    </lineage>
</organism>
<evidence type="ECO:0000259" key="2">
    <source>
        <dbReference type="PROSITE" id="PS50097"/>
    </source>
</evidence>
<dbReference type="Gene3D" id="3.30.710.10">
    <property type="entry name" value="Potassium Channel Kv1.1, Chain A"/>
    <property type="match status" value="1"/>
</dbReference>
<evidence type="ECO:0000313" key="4">
    <source>
        <dbReference type="Proteomes" id="UP000664132"/>
    </source>
</evidence>
<sequence>MKITSTSSAEETSQAAPSNTTALQPPPALPKNNTMKDKPAEKRKAIAAGNEQSEKKTRLYESLDEPVTLIVGVERNTRSFTVHKNVLSQASDFFKAACKPEWMKPEDSVTRFPDDDAKAIRVMVYWMYSHELCVQQKHLQTSGIYATSP</sequence>
<proteinExistence type="predicted"/>
<dbReference type="AlphaFoldDB" id="A0A8H7WIS4"/>
<name>A0A8H7WIS4_9HELO</name>
<dbReference type="Proteomes" id="UP000664132">
    <property type="component" value="Unassembled WGS sequence"/>
</dbReference>
<dbReference type="PANTHER" id="PTHR47843:SF2">
    <property type="entry name" value="BTB DOMAIN-CONTAINING PROTEIN"/>
    <property type="match status" value="1"/>
</dbReference>
<accession>A0A8H7WIS4</accession>
<feature type="compositionally biased region" description="Low complexity" evidence="1">
    <location>
        <begin position="1"/>
        <end position="18"/>
    </location>
</feature>
<dbReference type="InterPro" id="IPR000210">
    <property type="entry name" value="BTB/POZ_dom"/>
</dbReference>
<evidence type="ECO:0000256" key="1">
    <source>
        <dbReference type="SAM" id="MobiDB-lite"/>
    </source>
</evidence>
<reference evidence="3" key="1">
    <citation type="submission" date="2021-02" db="EMBL/GenBank/DDBJ databases">
        <title>Genome sequence Cadophora malorum strain M34.</title>
        <authorList>
            <person name="Stefanovic E."/>
            <person name="Vu D."/>
            <person name="Scully C."/>
            <person name="Dijksterhuis J."/>
            <person name="Roader J."/>
            <person name="Houbraken J."/>
        </authorList>
    </citation>
    <scope>NUCLEOTIDE SEQUENCE</scope>
    <source>
        <strain evidence="3">M34</strain>
    </source>
</reference>
<feature type="compositionally biased region" description="Basic and acidic residues" evidence="1">
    <location>
        <begin position="34"/>
        <end position="44"/>
    </location>
</feature>
<dbReference type="CDD" id="cd18186">
    <property type="entry name" value="BTB_POZ_ZBTB_KLHL-like"/>
    <property type="match status" value="1"/>
</dbReference>
<dbReference type="OrthoDB" id="3561185at2759"/>